<reference evidence="2 3" key="1">
    <citation type="submission" date="2007-01" db="EMBL/GenBank/DDBJ databases">
        <authorList>
            <person name="Haygood M."/>
            <person name="Podell S."/>
            <person name="Anderson C."/>
            <person name="Hopkinson B."/>
            <person name="Roe K."/>
            <person name="Barbeau K."/>
            <person name="Gaasterland T."/>
            <person name="Ferriera S."/>
            <person name="Johnson J."/>
            <person name="Kravitz S."/>
            <person name="Beeson K."/>
            <person name="Sutton G."/>
            <person name="Rogers Y.-H."/>
            <person name="Friedman R."/>
            <person name="Frazier M."/>
            <person name="Venter J.C."/>
        </authorList>
    </citation>
    <scope>NUCLEOTIDE SEQUENCE [LARGE SCALE GENOMIC DNA]</scope>
    <source>
        <strain evidence="2 3">ATCC 23134</strain>
    </source>
</reference>
<evidence type="ECO:0000313" key="3">
    <source>
        <dbReference type="Proteomes" id="UP000004095"/>
    </source>
</evidence>
<dbReference type="Proteomes" id="UP000004095">
    <property type="component" value="Unassembled WGS sequence"/>
</dbReference>
<dbReference type="OrthoDB" id="979024at2"/>
<evidence type="ECO:0000256" key="1">
    <source>
        <dbReference type="SAM" id="Phobius"/>
    </source>
</evidence>
<name>A1ZHC5_MICM2</name>
<comment type="caution">
    <text evidence="2">The sequence shown here is derived from an EMBL/GenBank/DDBJ whole genome shotgun (WGS) entry which is preliminary data.</text>
</comment>
<dbReference type="eggNOG" id="ENOG503340I">
    <property type="taxonomic scope" value="Bacteria"/>
</dbReference>
<accession>A1ZHC5</accession>
<sequence>MKAGSITYPLLTVFFVFNALILKGQGFAEERWHKGAAVLTNGDTLRGALKYSIKDAALRLKTSNTVQTYSPKKVIFFVFFDTYYRYNRQFYSIPYAVRPSSNYKVPSFFELIRKGSPLTLLSRQTTFMQRMGQLGGAYRRVEQDVFYLLDNKGRITRIKASRRGVYKAFSNYEKAIKNYIKTNQLQHSSRIDLIKIVDYYNSLSKRNDR</sequence>
<dbReference type="RefSeq" id="WP_002695396.1">
    <property type="nucleotide sequence ID" value="NZ_AAWS01000007.1"/>
</dbReference>
<protein>
    <submittedName>
        <fullName evidence="2">Uncharacterized protein</fullName>
    </submittedName>
</protein>
<dbReference type="EMBL" id="AAWS01000007">
    <property type="protein sequence ID" value="EAY30394.1"/>
    <property type="molecule type" value="Genomic_DNA"/>
</dbReference>
<feature type="transmembrane region" description="Helical" evidence="1">
    <location>
        <begin position="6"/>
        <end position="22"/>
    </location>
</feature>
<keyword evidence="1" id="KW-0472">Membrane</keyword>
<evidence type="ECO:0000313" key="2">
    <source>
        <dbReference type="EMBL" id="EAY30394.1"/>
    </source>
</evidence>
<proteinExistence type="predicted"/>
<keyword evidence="1" id="KW-0812">Transmembrane</keyword>
<dbReference type="AlphaFoldDB" id="A1ZHC5"/>
<keyword evidence="1" id="KW-1133">Transmembrane helix</keyword>
<organism evidence="2 3">
    <name type="scientific">Microscilla marina ATCC 23134</name>
    <dbReference type="NCBI Taxonomy" id="313606"/>
    <lineage>
        <taxon>Bacteria</taxon>
        <taxon>Pseudomonadati</taxon>
        <taxon>Bacteroidota</taxon>
        <taxon>Cytophagia</taxon>
        <taxon>Cytophagales</taxon>
        <taxon>Microscillaceae</taxon>
        <taxon>Microscilla</taxon>
    </lineage>
</organism>
<keyword evidence="3" id="KW-1185">Reference proteome</keyword>
<gene>
    <name evidence="2" type="ORF">M23134_08223</name>
</gene>